<sequence length="606" mass="61178">MSGPSFLSTATSPRGVLRLGLLLVGAHLLLRAQGLLALGPSGADLGLLAGARDHALGSLLGTPVDGRLDPVTRAAAELVASGEPVSWTTAVALVLVAQALASLACLGALVACFGRRPAVLVLLGLHVTTATTWPAAATWSVALPQLLAQAATYAALGCWALHLRTGRRRWLAATVAACLLGALLAVEALLVPFVLLALAVGVHDEGGVPARLRRLVRRRGLALGLLVAVVVAGVVLHRAELTALGGAASPSAGGALALLRDLALGGWGGPWVFSPADPVVTTGVPTLVAGVAVVAGIALALLSRDARTGVRVPWLLLAAWVAASCGLLVLTGTSAAAVEQRGLGLPVAAAGVLVLLGHVALSPLGAVGGSRRRGAAPRLEVGQPLSVLVPPVLAVVALVAVLAGGLSSGRAYVAARAADPAVDYVRTAADDASTYAVVDLAATPLPTWFGGTRTPPGVSTATLLTLLTTNVREPDTASRLLVLAPDGEVVPAQVQGLGSWVGPESGCGWSVTDAPVRVPLENGARGRWLVISYLSGDDQQLRIDVGGRERVVDVRSGLQNLFVQVGDDDPVDADSVVIERTSSAGDDAVCVDSVRLGEAVPSGPLP</sequence>
<dbReference type="Proteomes" id="UP001261666">
    <property type="component" value="Unassembled WGS sequence"/>
</dbReference>
<dbReference type="EMBL" id="JAVIZJ010000001">
    <property type="protein sequence ID" value="MDR6208857.1"/>
    <property type="molecule type" value="Genomic_DNA"/>
</dbReference>
<comment type="caution">
    <text evidence="1">The sequence shown here is derived from an EMBL/GenBank/DDBJ whole genome shotgun (WGS) entry which is preliminary data.</text>
</comment>
<evidence type="ECO:0000313" key="2">
    <source>
        <dbReference type="Proteomes" id="UP001261666"/>
    </source>
</evidence>
<name>A0ACC6IE05_9ACTN</name>
<evidence type="ECO:0000313" key="1">
    <source>
        <dbReference type="EMBL" id="MDR6208857.1"/>
    </source>
</evidence>
<keyword evidence="2" id="KW-1185">Reference proteome</keyword>
<gene>
    <name evidence="1" type="ORF">QE364_000545</name>
</gene>
<protein>
    <submittedName>
        <fullName evidence="1">Uncharacterized protein</fullName>
    </submittedName>
</protein>
<reference evidence="1" key="1">
    <citation type="submission" date="2023-08" db="EMBL/GenBank/DDBJ databases">
        <title>Functional and genomic diversity of the sorghum phyllosphere microbiome.</title>
        <authorList>
            <person name="Shade A."/>
        </authorList>
    </citation>
    <scope>NUCLEOTIDE SEQUENCE</scope>
    <source>
        <strain evidence="1">SORGH_AS_0885</strain>
    </source>
</reference>
<organism evidence="1 2">
    <name type="scientific">Nocardioides zeae</name>
    <dbReference type="NCBI Taxonomy" id="1457234"/>
    <lineage>
        <taxon>Bacteria</taxon>
        <taxon>Bacillati</taxon>
        <taxon>Actinomycetota</taxon>
        <taxon>Actinomycetes</taxon>
        <taxon>Propionibacteriales</taxon>
        <taxon>Nocardioidaceae</taxon>
        <taxon>Nocardioides</taxon>
    </lineage>
</organism>
<proteinExistence type="predicted"/>
<accession>A0ACC6IE05</accession>